<proteinExistence type="inferred from homology"/>
<feature type="disulfide bond" description="Redox-active" evidence="10">
    <location>
        <begin position="31"/>
        <end position="34"/>
    </location>
</feature>
<dbReference type="Proteomes" id="UP000199800">
    <property type="component" value="Unassembled WGS sequence"/>
</dbReference>
<evidence type="ECO:0000256" key="5">
    <source>
        <dbReference type="ARBA" id="ARBA00023157"/>
    </source>
</evidence>
<dbReference type="GO" id="GO:0045454">
    <property type="term" value="P:cell redox homeostasis"/>
    <property type="evidence" value="ECO:0007669"/>
    <property type="project" value="TreeGrafter"/>
</dbReference>
<evidence type="ECO:0000256" key="8">
    <source>
        <dbReference type="PIRNR" id="PIRNR000077"/>
    </source>
</evidence>
<evidence type="ECO:0000256" key="6">
    <source>
        <dbReference type="ARBA" id="ARBA00023284"/>
    </source>
</evidence>
<evidence type="ECO:0000313" key="13">
    <source>
        <dbReference type="Proteomes" id="UP000199800"/>
    </source>
</evidence>
<dbReference type="InterPro" id="IPR013766">
    <property type="entry name" value="Thioredoxin_domain"/>
</dbReference>
<evidence type="ECO:0000256" key="7">
    <source>
        <dbReference type="NCBIfam" id="TIGR01068"/>
    </source>
</evidence>
<dbReference type="EMBL" id="FOHN01000006">
    <property type="protein sequence ID" value="SET01674.1"/>
    <property type="molecule type" value="Genomic_DNA"/>
</dbReference>
<evidence type="ECO:0000256" key="1">
    <source>
        <dbReference type="ARBA" id="ARBA00008987"/>
    </source>
</evidence>
<keyword evidence="4" id="KW-0249">Electron transport</keyword>
<accession>A0A1I0B5K4</accession>
<keyword evidence="3" id="KW-0813">Transport</keyword>
<evidence type="ECO:0000256" key="4">
    <source>
        <dbReference type="ARBA" id="ARBA00022982"/>
    </source>
</evidence>
<evidence type="ECO:0000256" key="9">
    <source>
        <dbReference type="PIRSR" id="PIRSR000077-1"/>
    </source>
</evidence>
<dbReference type="FunFam" id="3.40.30.10:FF:000001">
    <property type="entry name" value="Thioredoxin"/>
    <property type="match status" value="1"/>
</dbReference>
<keyword evidence="5 10" id="KW-1015">Disulfide bond</keyword>
<evidence type="ECO:0000259" key="11">
    <source>
        <dbReference type="PROSITE" id="PS51352"/>
    </source>
</evidence>
<feature type="active site" description="Nucleophile" evidence="9">
    <location>
        <position position="34"/>
    </location>
</feature>
<dbReference type="Pfam" id="PF00085">
    <property type="entry name" value="Thioredoxin"/>
    <property type="match status" value="1"/>
</dbReference>
<dbReference type="Gene3D" id="3.40.30.10">
    <property type="entry name" value="Glutaredoxin"/>
    <property type="match status" value="1"/>
</dbReference>
<dbReference type="InterPro" id="IPR005746">
    <property type="entry name" value="Thioredoxin"/>
</dbReference>
<evidence type="ECO:0000256" key="3">
    <source>
        <dbReference type="ARBA" id="ARBA00022448"/>
    </source>
</evidence>
<dbReference type="OrthoDB" id="9790390at2"/>
<dbReference type="InterPro" id="IPR036249">
    <property type="entry name" value="Thioredoxin-like_sf"/>
</dbReference>
<dbReference type="NCBIfam" id="TIGR01068">
    <property type="entry name" value="thioredoxin"/>
    <property type="match status" value="1"/>
</dbReference>
<protein>
    <recommendedName>
        <fullName evidence="2 7">Thioredoxin</fullName>
    </recommendedName>
</protein>
<reference evidence="12 13" key="1">
    <citation type="submission" date="2016-10" db="EMBL/GenBank/DDBJ databases">
        <authorList>
            <person name="de Groot N.N."/>
        </authorList>
    </citation>
    <scope>NUCLEOTIDE SEQUENCE [LARGE SCALE GENOMIC DNA]</scope>
    <source>
        <strain evidence="12 13">DSM 1801</strain>
    </source>
</reference>
<dbReference type="PANTHER" id="PTHR45663:SF11">
    <property type="entry name" value="GEO12009P1"/>
    <property type="match status" value="1"/>
</dbReference>
<dbReference type="CDD" id="cd02947">
    <property type="entry name" value="TRX_family"/>
    <property type="match status" value="1"/>
</dbReference>
<dbReference type="RefSeq" id="WP_092477347.1">
    <property type="nucleotide sequence ID" value="NZ_FOHN01000006.1"/>
</dbReference>
<name>A0A1I0B5K4_9FIRM</name>
<evidence type="ECO:0000313" key="12">
    <source>
        <dbReference type="EMBL" id="SET01674.1"/>
    </source>
</evidence>
<feature type="active site" description="Nucleophile" evidence="9">
    <location>
        <position position="31"/>
    </location>
</feature>
<feature type="site" description="Deprotonates C-terminal active site Cys" evidence="9">
    <location>
        <position position="25"/>
    </location>
</feature>
<dbReference type="SUPFAM" id="SSF52833">
    <property type="entry name" value="Thioredoxin-like"/>
    <property type="match status" value="1"/>
</dbReference>
<evidence type="ECO:0000256" key="2">
    <source>
        <dbReference type="ARBA" id="ARBA00020570"/>
    </source>
</evidence>
<organism evidence="12 13">
    <name type="scientific">[Clostridium] polysaccharolyticum</name>
    <dbReference type="NCBI Taxonomy" id="29364"/>
    <lineage>
        <taxon>Bacteria</taxon>
        <taxon>Bacillati</taxon>
        <taxon>Bacillota</taxon>
        <taxon>Clostridia</taxon>
        <taxon>Lachnospirales</taxon>
        <taxon>Lachnospiraceae</taxon>
    </lineage>
</organism>
<dbReference type="PROSITE" id="PS51352">
    <property type="entry name" value="THIOREDOXIN_2"/>
    <property type="match status" value="1"/>
</dbReference>
<sequence>MAIIDVKKTNFEKEVLGSSTPVLIDFFANWCMPCKMLAPIIQEISKEHNGLKVCRINVESEPELAEAFQIMSLPTLIYLKDGIVKEQSVGFCNKEVIKKMLKQ</sequence>
<keyword evidence="13" id="KW-1185">Reference proteome</keyword>
<feature type="site" description="Contributes to redox potential value" evidence="9">
    <location>
        <position position="33"/>
    </location>
</feature>
<dbReference type="AlphaFoldDB" id="A0A1I0B5K4"/>
<dbReference type="PIRSF" id="PIRSF000077">
    <property type="entry name" value="Thioredoxin"/>
    <property type="match status" value="1"/>
</dbReference>
<comment type="similarity">
    <text evidence="1 8">Belongs to the thioredoxin family.</text>
</comment>
<feature type="domain" description="Thioredoxin" evidence="11">
    <location>
        <begin position="1"/>
        <end position="103"/>
    </location>
</feature>
<evidence type="ECO:0000256" key="10">
    <source>
        <dbReference type="PIRSR" id="PIRSR000077-4"/>
    </source>
</evidence>
<feature type="site" description="Contributes to redox potential value" evidence="9">
    <location>
        <position position="32"/>
    </location>
</feature>
<dbReference type="GO" id="GO:0005829">
    <property type="term" value="C:cytosol"/>
    <property type="evidence" value="ECO:0007669"/>
    <property type="project" value="TreeGrafter"/>
</dbReference>
<dbReference type="GO" id="GO:0015035">
    <property type="term" value="F:protein-disulfide reductase activity"/>
    <property type="evidence" value="ECO:0007669"/>
    <property type="project" value="UniProtKB-UniRule"/>
</dbReference>
<gene>
    <name evidence="12" type="ORF">SAMN04487772_106166</name>
</gene>
<dbReference type="PRINTS" id="PR00421">
    <property type="entry name" value="THIOREDOXIN"/>
</dbReference>
<dbReference type="STRING" id="29364.SAMN04487772_106166"/>
<keyword evidence="6 10" id="KW-0676">Redox-active center</keyword>
<dbReference type="PANTHER" id="PTHR45663">
    <property type="entry name" value="GEO12009P1"/>
    <property type="match status" value="1"/>
</dbReference>